<protein>
    <submittedName>
        <fullName evidence="2">Uncharacterized protein</fullName>
    </submittedName>
</protein>
<dbReference type="AlphaFoldDB" id="A0A1F4ZRJ5"/>
<evidence type="ECO:0000313" key="3">
    <source>
        <dbReference type="Proteomes" id="UP000176424"/>
    </source>
</evidence>
<sequence>MINLVSKDEKRNLELAKWRKVVTAWTTLVLGVYLIAIAAFFGWWWYWTAKQKASSKKVESLKQEIRMLSENEALARKIVLRARAVNEFLANRENASAESKLLLVSDKPVVEWNLKPGSQLVVVSASDSAALKEYENYITEHYSSVLVEQVNWDTLTGWTLSLMLSGRKEK</sequence>
<dbReference type="STRING" id="1797263.A2397_05905"/>
<keyword evidence="1" id="KW-1133">Transmembrane helix</keyword>
<keyword evidence="1" id="KW-0812">Transmembrane</keyword>
<gene>
    <name evidence="2" type="ORF">A2397_05905</name>
</gene>
<organism evidence="2 3">
    <name type="scientific">Candidatus Amesbacteria bacterium RIFOXYB1_FULL_44_23</name>
    <dbReference type="NCBI Taxonomy" id="1797263"/>
    <lineage>
        <taxon>Bacteria</taxon>
        <taxon>Candidatus Amesiibacteriota</taxon>
    </lineage>
</organism>
<dbReference type="Proteomes" id="UP000176424">
    <property type="component" value="Unassembled WGS sequence"/>
</dbReference>
<reference evidence="2 3" key="1">
    <citation type="journal article" date="2016" name="Nat. Commun.">
        <title>Thousands of microbial genomes shed light on interconnected biogeochemical processes in an aquifer system.</title>
        <authorList>
            <person name="Anantharaman K."/>
            <person name="Brown C.T."/>
            <person name="Hug L.A."/>
            <person name="Sharon I."/>
            <person name="Castelle C.J."/>
            <person name="Probst A.J."/>
            <person name="Thomas B.C."/>
            <person name="Singh A."/>
            <person name="Wilkins M.J."/>
            <person name="Karaoz U."/>
            <person name="Brodie E.L."/>
            <person name="Williams K.H."/>
            <person name="Hubbard S.S."/>
            <person name="Banfield J.F."/>
        </authorList>
    </citation>
    <scope>NUCLEOTIDE SEQUENCE [LARGE SCALE GENOMIC DNA]</scope>
</reference>
<proteinExistence type="predicted"/>
<feature type="transmembrane region" description="Helical" evidence="1">
    <location>
        <begin position="21"/>
        <end position="47"/>
    </location>
</feature>
<evidence type="ECO:0000313" key="2">
    <source>
        <dbReference type="EMBL" id="OGD08870.1"/>
    </source>
</evidence>
<accession>A0A1F4ZRJ5</accession>
<dbReference type="EMBL" id="MEXR01000046">
    <property type="protein sequence ID" value="OGD08870.1"/>
    <property type="molecule type" value="Genomic_DNA"/>
</dbReference>
<name>A0A1F4ZRJ5_9BACT</name>
<evidence type="ECO:0000256" key="1">
    <source>
        <dbReference type="SAM" id="Phobius"/>
    </source>
</evidence>
<keyword evidence="1" id="KW-0472">Membrane</keyword>
<comment type="caution">
    <text evidence="2">The sequence shown here is derived from an EMBL/GenBank/DDBJ whole genome shotgun (WGS) entry which is preliminary data.</text>
</comment>